<keyword evidence="1" id="KW-0677">Repeat</keyword>
<dbReference type="InterPro" id="IPR002048">
    <property type="entry name" value="EF_hand_dom"/>
</dbReference>
<dbReference type="PROSITE" id="PS50222">
    <property type="entry name" value="EF_HAND_2"/>
    <property type="match status" value="4"/>
</dbReference>
<dbReference type="FunFam" id="1.10.238.10:FF:000003">
    <property type="entry name" value="Calmodulin A"/>
    <property type="match status" value="1"/>
</dbReference>
<protein>
    <submittedName>
        <fullName evidence="6">Calmodulin-beta-like</fullName>
    </submittedName>
</protein>
<organism evidence="5 6">
    <name type="scientific">Branchiostoma belcheri</name>
    <name type="common">Amphioxus</name>
    <dbReference type="NCBI Taxonomy" id="7741"/>
    <lineage>
        <taxon>Eukaryota</taxon>
        <taxon>Metazoa</taxon>
        <taxon>Chordata</taxon>
        <taxon>Cephalochordata</taxon>
        <taxon>Leptocardii</taxon>
        <taxon>Amphioxiformes</taxon>
        <taxon>Branchiostomatidae</taxon>
        <taxon>Branchiostoma</taxon>
    </lineage>
</organism>
<dbReference type="KEGG" id="bbel:109485682"/>
<dbReference type="GeneID" id="109485682"/>
<feature type="domain" description="EF-hand" evidence="4">
    <location>
        <begin position="121"/>
        <end position="156"/>
    </location>
</feature>
<dbReference type="InterPro" id="IPR050230">
    <property type="entry name" value="CALM/Myosin/TropC-like"/>
</dbReference>
<name>A0A6P5A5V8_BRABE</name>
<sequence>MASALAPPDDKQLSLYRKCFDMLDKNNDEFISPTELGPALAALSIDPSPSLIKGTIKTFDVDENGKLDFNEFVNFMQHMKEVMSPEPRFLMEAFKSFDKDGSGTLNKAEVKSAMATIGRNYNDEQIDKLFELFDSNRDGVLQYEEFVNLMNPRRSQNLPQPEDCEERIIQNVDKA</sequence>
<keyword evidence="2" id="KW-0106">Calcium</keyword>
<dbReference type="Pfam" id="PF13499">
    <property type="entry name" value="EF-hand_7"/>
    <property type="match status" value="2"/>
</dbReference>
<dbReference type="AlphaFoldDB" id="A0A6P5A5V8"/>
<dbReference type="InterPro" id="IPR018247">
    <property type="entry name" value="EF_Hand_1_Ca_BS"/>
</dbReference>
<feature type="domain" description="EF-hand" evidence="4">
    <location>
        <begin position="47"/>
        <end position="82"/>
    </location>
</feature>
<evidence type="ECO:0000256" key="2">
    <source>
        <dbReference type="ARBA" id="ARBA00022837"/>
    </source>
</evidence>
<dbReference type="InterPro" id="IPR011992">
    <property type="entry name" value="EF-hand-dom_pair"/>
</dbReference>
<dbReference type="GO" id="GO:0005509">
    <property type="term" value="F:calcium ion binding"/>
    <property type="evidence" value="ECO:0007669"/>
    <property type="project" value="InterPro"/>
</dbReference>
<keyword evidence="5" id="KW-1185">Reference proteome</keyword>
<reference evidence="6" key="1">
    <citation type="submission" date="2025-08" db="UniProtKB">
        <authorList>
            <consortium name="RefSeq"/>
        </authorList>
    </citation>
    <scope>IDENTIFICATION</scope>
    <source>
        <tissue evidence="6">Gonad</tissue>
    </source>
</reference>
<dbReference type="SMART" id="SM00054">
    <property type="entry name" value="EFh"/>
    <property type="match status" value="4"/>
</dbReference>
<dbReference type="Gene3D" id="1.10.238.10">
    <property type="entry name" value="EF-hand"/>
    <property type="match status" value="2"/>
</dbReference>
<feature type="domain" description="EF-hand" evidence="4">
    <location>
        <begin position="11"/>
        <end position="46"/>
    </location>
</feature>
<dbReference type="Proteomes" id="UP000515135">
    <property type="component" value="Unplaced"/>
</dbReference>
<dbReference type="RefSeq" id="XP_019644908.1">
    <property type="nucleotide sequence ID" value="XM_019789349.1"/>
</dbReference>
<dbReference type="OrthoDB" id="26525at2759"/>
<evidence type="ECO:0000256" key="3">
    <source>
        <dbReference type="SAM" id="MobiDB-lite"/>
    </source>
</evidence>
<dbReference type="GO" id="GO:0016460">
    <property type="term" value="C:myosin II complex"/>
    <property type="evidence" value="ECO:0007669"/>
    <property type="project" value="TreeGrafter"/>
</dbReference>
<dbReference type="PANTHER" id="PTHR23048:SF0">
    <property type="entry name" value="CALMODULIN LIKE 3"/>
    <property type="match status" value="1"/>
</dbReference>
<feature type="domain" description="EF-hand" evidence="4">
    <location>
        <begin position="85"/>
        <end position="120"/>
    </location>
</feature>
<gene>
    <name evidence="6" type="primary">LOC109485682</name>
</gene>
<accession>A0A6P5A5V8</accession>
<dbReference type="SUPFAM" id="SSF47473">
    <property type="entry name" value="EF-hand"/>
    <property type="match status" value="1"/>
</dbReference>
<evidence type="ECO:0000256" key="1">
    <source>
        <dbReference type="ARBA" id="ARBA00022737"/>
    </source>
</evidence>
<proteinExistence type="predicted"/>
<evidence type="ECO:0000313" key="6">
    <source>
        <dbReference type="RefSeq" id="XP_019644908.1"/>
    </source>
</evidence>
<evidence type="ECO:0000259" key="4">
    <source>
        <dbReference type="PROSITE" id="PS50222"/>
    </source>
</evidence>
<dbReference type="PANTHER" id="PTHR23048">
    <property type="entry name" value="MYOSIN LIGHT CHAIN 1, 3"/>
    <property type="match status" value="1"/>
</dbReference>
<evidence type="ECO:0000313" key="5">
    <source>
        <dbReference type="Proteomes" id="UP000515135"/>
    </source>
</evidence>
<feature type="region of interest" description="Disordered" evidence="3">
    <location>
        <begin position="153"/>
        <end position="175"/>
    </location>
</feature>
<dbReference type="PROSITE" id="PS00018">
    <property type="entry name" value="EF_HAND_1"/>
    <property type="match status" value="3"/>
</dbReference>